<feature type="non-terminal residue" evidence="2">
    <location>
        <position position="230"/>
    </location>
</feature>
<feature type="transmembrane region" description="Helical" evidence="1">
    <location>
        <begin position="118"/>
        <end position="141"/>
    </location>
</feature>
<dbReference type="AlphaFoldDB" id="A0AAD5S411"/>
<reference evidence="2" key="1">
    <citation type="submission" date="2020-05" db="EMBL/GenBank/DDBJ databases">
        <title>Phylogenomic resolution of chytrid fungi.</title>
        <authorList>
            <person name="Stajich J.E."/>
            <person name="Amses K."/>
            <person name="Simmons R."/>
            <person name="Seto K."/>
            <person name="Myers J."/>
            <person name="Bonds A."/>
            <person name="Quandt C.A."/>
            <person name="Barry K."/>
            <person name="Liu P."/>
            <person name="Grigoriev I."/>
            <person name="Longcore J.E."/>
            <person name="James T.Y."/>
        </authorList>
    </citation>
    <scope>NUCLEOTIDE SEQUENCE</scope>
    <source>
        <strain evidence="2">JEL0318</strain>
    </source>
</reference>
<dbReference type="Proteomes" id="UP001212841">
    <property type="component" value="Unassembled WGS sequence"/>
</dbReference>
<keyword evidence="1" id="KW-0812">Transmembrane</keyword>
<comment type="caution">
    <text evidence="2">The sequence shown here is derived from an EMBL/GenBank/DDBJ whole genome shotgun (WGS) entry which is preliminary data.</text>
</comment>
<organism evidence="2 3">
    <name type="scientific">Rhizophlyctis rosea</name>
    <dbReference type="NCBI Taxonomy" id="64517"/>
    <lineage>
        <taxon>Eukaryota</taxon>
        <taxon>Fungi</taxon>
        <taxon>Fungi incertae sedis</taxon>
        <taxon>Chytridiomycota</taxon>
        <taxon>Chytridiomycota incertae sedis</taxon>
        <taxon>Chytridiomycetes</taxon>
        <taxon>Rhizophlyctidales</taxon>
        <taxon>Rhizophlyctidaceae</taxon>
        <taxon>Rhizophlyctis</taxon>
    </lineage>
</organism>
<evidence type="ECO:0000256" key="1">
    <source>
        <dbReference type="SAM" id="Phobius"/>
    </source>
</evidence>
<name>A0AAD5S411_9FUNG</name>
<gene>
    <name evidence="2" type="ORF">HK097_004177</name>
</gene>
<feature type="transmembrane region" description="Helical" evidence="1">
    <location>
        <begin position="153"/>
        <end position="173"/>
    </location>
</feature>
<dbReference type="EMBL" id="JADGJD010002034">
    <property type="protein sequence ID" value="KAJ3035551.1"/>
    <property type="molecule type" value="Genomic_DNA"/>
</dbReference>
<evidence type="ECO:0000313" key="2">
    <source>
        <dbReference type="EMBL" id="KAJ3035551.1"/>
    </source>
</evidence>
<keyword evidence="3" id="KW-1185">Reference proteome</keyword>
<accession>A0AAD5S411</accession>
<evidence type="ECO:0000313" key="3">
    <source>
        <dbReference type="Proteomes" id="UP001212841"/>
    </source>
</evidence>
<protein>
    <submittedName>
        <fullName evidence="2">Uncharacterized protein</fullName>
    </submittedName>
</protein>
<proteinExistence type="predicted"/>
<feature type="transmembrane region" description="Helical" evidence="1">
    <location>
        <begin position="33"/>
        <end position="54"/>
    </location>
</feature>
<sequence length="230" mass="26145">MKVTHSLAGFGLFVQTCNVAYGTHHAHLRPTKFNVILVLSIFVSALSFIPLLLTTRPAIELAGTRITHENKPDFWLLDVQVRTFTAMYSVASLTYILMEQIRFRLVKYFLPYSDKWDYLFVTLTLLIWTLTTVVFGVIHPITPSIQTLAGAAWTSYGLLVDNLLSFTLMHQILSNRQHLSTIDPLQHVRRLIRALALLCATSWVALAVFIVGNFLYPTDGKMRTLFFRVA</sequence>
<feature type="transmembrane region" description="Helical" evidence="1">
    <location>
        <begin position="74"/>
        <end position="97"/>
    </location>
</feature>
<feature type="transmembrane region" description="Helical" evidence="1">
    <location>
        <begin position="194"/>
        <end position="216"/>
    </location>
</feature>
<keyword evidence="1" id="KW-0472">Membrane</keyword>
<keyword evidence="1" id="KW-1133">Transmembrane helix</keyword>